<dbReference type="Proteomes" id="UP001153618">
    <property type="component" value="Unassembled WGS sequence"/>
</dbReference>
<dbReference type="AlphaFoldDB" id="A0A9W4MRP4"/>
<proteinExistence type="predicted"/>
<organism evidence="1 2">
    <name type="scientific">Penicillium olsonii</name>
    <dbReference type="NCBI Taxonomy" id="99116"/>
    <lineage>
        <taxon>Eukaryota</taxon>
        <taxon>Fungi</taxon>
        <taxon>Dikarya</taxon>
        <taxon>Ascomycota</taxon>
        <taxon>Pezizomycotina</taxon>
        <taxon>Eurotiomycetes</taxon>
        <taxon>Eurotiomycetidae</taxon>
        <taxon>Eurotiales</taxon>
        <taxon>Aspergillaceae</taxon>
        <taxon>Penicillium</taxon>
    </lineage>
</organism>
<evidence type="ECO:0008006" key="3">
    <source>
        <dbReference type="Google" id="ProtNLM"/>
    </source>
</evidence>
<keyword evidence="2" id="KW-1185">Reference proteome</keyword>
<dbReference type="InterPro" id="IPR015075">
    <property type="entry name" value="AtaL"/>
</dbReference>
<reference evidence="1" key="1">
    <citation type="submission" date="2021-07" db="EMBL/GenBank/DDBJ databases">
        <authorList>
            <person name="Branca A.L. A."/>
        </authorList>
    </citation>
    <scope>NUCLEOTIDE SEQUENCE</scope>
</reference>
<evidence type="ECO:0000313" key="1">
    <source>
        <dbReference type="EMBL" id="CAG8057650.1"/>
    </source>
</evidence>
<dbReference type="CDD" id="cd08863">
    <property type="entry name" value="SRPBCC_DUF1857"/>
    <property type="match status" value="1"/>
</dbReference>
<dbReference type="OrthoDB" id="2320332at2759"/>
<dbReference type="Pfam" id="PF08982">
    <property type="entry name" value="AtaL"/>
    <property type="match status" value="1"/>
</dbReference>
<dbReference type="SUPFAM" id="SSF55961">
    <property type="entry name" value="Bet v1-like"/>
    <property type="match status" value="1"/>
</dbReference>
<dbReference type="EMBL" id="CAJVOS010000016">
    <property type="protein sequence ID" value="CAG8057650.1"/>
    <property type="molecule type" value="Genomic_DNA"/>
</dbReference>
<name>A0A9W4MRP4_PENOL</name>
<comment type="caution">
    <text evidence="1">The sequence shown here is derived from an EMBL/GenBank/DDBJ whole genome shotgun (WGS) entry which is preliminary data.</text>
</comment>
<protein>
    <recommendedName>
        <fullName evidence="3">DUF1857-domain-containing protein</fullName>
    </recommendedName>
</protein>
<accession>A0A9W4MRP4</accession>
<dbReference type="InterPro" id="IPR023393">
    <property type="entry name" value="START-like_dom_sf"/>
</dbReference>
<evidence type="ECO:0000313" key="2">
    <source>
        <dbReference type="Proteomes" id="UP001153618"/>
    </source>
</evidence>
<gene>
    <name evidence="1" type="ORF">POLS_LOCUS3448</name>
</gene>
<sequence>MYSNVFKCRCISRAFGGPRGRRPSLLTLEPYRFILSAYRFRHRPGACVHITSLHLQGCNNHTTQIQLSKMSNNVAFTAPINPPGSTTIITPDQVWNGLLLKIRSAETFVPAAIESTEVISETVDSSGNPHTIREVRFRETQKVVREAVTAFAATRVEFEQPDGSKISNVLSTGAGGELYMTYVFEWRHPGASKQELATLYEKEKKMSQMAVEGTIKALRELVEAKKL</sequence>
<dbReference type="Gene3D" id="3.30.530.20">
    <property type="match status" value="1"/>
</dbReference>